<sequence>MKTKEKYVGSTIQKLRDIREKVGRDIEDMTFEQLSEYLKNKKPLHPAMAKKLGEKGT</sequence>
<evidence type="ECO:0008006" key="3">
    <source>
        <dbReference type="Google" id="ProtNLM"/>
    </source>
</evidence>
<reference evidence="1 2" key="1">
    <citation type="journal article" date="2023" name="Microbiol. Resour. Announc.">
        <title>Complete Genome Sequence of Imperialibacter roseus strain P4T.</title>
        <authorList>
            <person name="Tizabi D.R."/>
            <person name="Bachvaroff T."/>
            <person name="Hill R.T."/>
        </authorList>
    </citation>
    <scope>NUCLEOTIDE SEQUENCE [LARGE SCALE GENOMIC DNA]</scope>
    <source>
        <strain evidence="1 2">P4T</strain>
    </source>
</reference>
<gene>
    <name evidence="1" type="ORF">RT717_19385</name>
</gene>
<organism evidence="1 2">
    <name type="scientific">Imperialibacter roseus</name>
    <dbReference type="NCBI Taxonomy" id="1324217"/>
    <lineage>
        <taxon>Bacteria</taxon>
        <taxon>Pseudomonadati</taxon>
        <taxon>Bacteroidota</taxon>
        <taxon>Cytophagia</taxon>
        <taxon>Cytophagales</taxon>
        <taxon>Flammeovirgaceae</taxon>
        <taxon>Imperialibacter</taxon>
    </lineage>
</organism>
<protein>
    <recommendedName>
        <fullName evidence="3">HTH cro/C1-type domain-containing protein</fullName>
    </recommendedName>
</protein>
<accession>A0ABZ0IL49</accession>
<dbReference type="RefSeq" id="WP_317488008.1">
    <property type="nucleotide sequence ID" value="NZ_CP136051.1"/>
</dbReference>
<name>A0ABZ0IL49_9BACT</name>
<evidence type="ECO:0000313" key="1">
    <source>
        <dbReference type="EMBL" id="WOK05246.1"/>
    </source>
</evidence>
<dbReference type="Proteomes" id="UP001302349">
    <property type="component" value="Chromosome"/>
</dbReference>
<dbReference type="EMBL" id="CP136051">
    <property type="protein sequence ID" value="WOK05246.1"/>
    <property type="molecule type" value="Genomic_DNA"/>
</dbReference>
<evidence type="ECO:0000313" key="2">
    <source>
        <dbReference type="Proteomes" id="UP001302349"/>
    </source>
</evidence>
<proteinExistence type="predicted"/>
<keyword evidence="2" id="KW-1185">Reference proteome</keyword>